<comment type="similarity">
    <text evidence="1">Belongs to the Gfo/Idh/MocA family.</text>
</comment>
<dbReference type="Gene3D" id="3.30.360.10">
    <property type="entry name" value="Dihydrodipicolinate Reductase, domain 2"/>
    <property type="match status" value="1"/>
</dbReference>
<dbReference type="InterPro" id="IPR055170">
    <property type="entry name" value="GFO_IDH_MocA-like_dom"/>
</dbReference>
<keyword evidence="9" id="KW-1185">Reference proteome</keyword>
<name>A0A8J2SZW0_9STRA</name>
<dbReference type="AlphaFoldDB" id="A0A8J2SZW0"/>
<feature type="domain" description="Gfo/Idh/MocA-like oxidoreductase N-terminal" evidence="6">
    <location>
        <begin position="4"/>
        <end position="123"/>
    </location>
</feature>
<dbReference type="GO" id="GO:0000166">
    <property type="term" value="F:nucleotide binding"/>
    <property type="evidence" value="ECO:0007669"/>
    <property type="project" value="InterPro"/>
</dbReference>
<dbReference type="Proteomes" id="UP000789595">
    <property type="component" value="Unassembled WGS sequence"/>
</dbReference>
<evidence type="ECO:0000259" key="6">
    <source>
        <dbReference type="Pfam" id="PF01408"/>
    </source>
</evidence>
<evidence type="ECO:0000313" key="8">
    <source>
        <dbReference type="EMBL" id="CAH0376429.1"/>
    </source>
</evidence>
<feature type="domain" description="GFO/IDH/MocA-like oxidoreductase" evidence="7">
    <location>
        <begin position="135"/>
        <end position="261"/>
    </location>
</feature>
<evidence type="ECO:0000256" key="3">
    <source>
        <dbReference type="ARBA" id="ARBA00038984"/>
    </source>
</evidence>
<evidence type="ECO:0000313" key="9">
    <source>
        <dbReference type="Proteomes" id="UP000789595"/>
    </source>
</evidence>
<dbReference type="GO" id="GO:0047837">
    <property type="term" value="F:D-xylose 1-dehydrogenase (NADP+) activity"/>
    <property type="evidence" value="ECO:0007669"/>
    <property type="project" value="UniProtKB-EC"/>
</dbReference>
<dbReference type="SUPFAM" id="SSF51735">
    <property type="entry name" value="NAD(P)-binding Rossmann-fold domains"/>
    <property type="match status" value="1"/>
</dbReference>
<evidence type="ECO:0000256" key="4">
    <source>
        <dbReference type="ARBA" id="ARBA00042988"/>
    </source>
</evidence>
<comment type="catalytic activity">
    <reaction evidence="5">
        <text>D-xylose + NADP(+) = D-xylono-1,5-lactone + NADPH + H(+)</text>
        <dbReference type="Rhea" id="RHEA:22000"/>
        <dbReference type="ChEBI" id="CHEBI:15378"/>
        <dbReference type="ChEBI" id="CHEBI:15867"/>
        <dbReference type="ChEBI" id="CHEBI:53455"/>
        <dbReference type="ChEBI" id="CHEBI:57783"/>
        <dbReference type="ChEBI" id="CHEBI:58349"/>
        <dbReference type="EC" id="1.1.1.179"/>
    </reaction>
</comment>
<evidence type="ECO:0000256" key="5">
    <source>
        <dbReference type="ARBA" id="ARBA00049233"/>
    </source>
</evidence>
<dbReference type="PANTHER" id="PTHR22604">
    <property type="entry name" value="OXIDOREDUCTASES"/>
    <property type="match status" value="1"/>
</dbReference>
<sequence length="364" mass="38590">MVPFRWAITSAGKIAADFAHAVRQLEGHEVVAVAARSEAAAREFCARHARGAAAYGGYEAMFRCDRHGADACYVATRPDSHRALCERLIARRVPTLCEKPLATSVDDVAALYAAAAASRTFLMEGVWTRCFPATAKARELLRGGAIGDVVAVQAEFGYAIANGCPDGVRGSAATGGMGRDIGVYLAEKALLAFDSRDYDLADARGVAVLGRGDGVDLTVAASARMVGRDPKRRGGVASLLWTGQCDTPEVCAVLGTAGSLRFAATHHTPRTLEVTTRTSRTASRTEVLDFPEPGDDGAHRWNYPGSISLQYEAASVARAVRAGAVEAPEWTHADSLAAHRIVERVRDQCYAPTADVDAAKPGDF</sequence>
<dbReference type="Pfam" id="PF22725">
    <property type="entry name" value="GFO_IDH_MocA_C3"/>
    <property type="match status" value="1"/>
</dbReference>
<reference evidence="8" key="1">
    <citation type="submission" date="2021-11" db="EMBL/GenBank/DDBJ databases">
        <authorList>
            <consortium name="Genoscope - CEA"/>
            <person name="William W."/>
        </authorList>
    </citation>
    <scope>NUCLEOTIDE SEQUENCE</scope>
</reference>
<dbReference type="InterPro" id="IPR000683">
    <property type="entry name" value="Gfo/Idh/MocA-like_OxRdtase_N"/>
</dbReference>
<protein>
    <recommendedName>
        <fullName evidence="3">D-xylose 1-dehydrogenase (NADP(+), D-xylono-1,5-lactone-forming)</fullName>
        <ecNumber evidence="3">1.1.1.179</ecNumber>
    </recommendedName>
    <alternativeName>
        <fullName evidence="4">D-xylose-NADP dehydrogenase</fullName>
    </alternativeName>
</protein>
<dbReference type="InterPro" id="IPR050984">
    <property type="entry name" value="Gfo/Idh/MocA_domain"/>
</dbReference>
<gene>
    <name evidence="8" type="ORF">PECAL_5P10160</name>
</gene>
<dbReference type="InterPro" id="IPR036291">
    <property type="entry name" value="NAD(P)-bd_dom_sf"/>
</dbReference>
<evidence type="ECO:0000256" key="1">
    <source>
        <dbReference type="ARBA" id="ARBA00010928"/>
    </source>
</evidence>
<dbReference type="SUPFAM" id="SSF55347">
    <property type="entry name" value="Glyceraldehyde-3-phosphate dehydrogenase-like, C-terminal domain"/>
    <property type="match status" value="1"/>
</dbReference>
<dbReference type="PANTHER" id="PTHR22604:SF105">
    <property type="entry name" value="TRANS-1,2-DIHYDROBENZENE-1,2-DIOL DEHYDROGENASE"/>
    <property type="match status" value="1"/>
</dbReference>
<keyword evidence="2" id="KW-0560">Oxidoreductase</keyword>
<comment type="caution">
    <text evidence="8">The sequence shown here is derived from an EMBL/GenBank/DDBJ whole genome shotgun (WGS) entry which is preliminary data.</text>
</comment>
<evidence type="ECO:0000256" key="2">
    <source>
        <dbReference type="ARBA" id="ARBA00023002"/>
    </source>
</evidence>
<dbReference type="OrthoDB" id="2129491at2759"/>
<dbReference type="EMBL" id="CAKKNE010000005">
    <property type="protein sequence ID" value="CAH0376429.1"/>
    <property type="molecule type" value="Genomic_DNA"/>
</dbReference>
<dbReference type="Gene3D" id="3.40.50.720">
    <property type="entry name" value="NAD(P)-binding Rossmann-like Domain"/>
    <property type="match status" value="1"/>
</dbReference>
<evidence type="ECO:0000259" key="7">
    <source>
        <dbReference type="Pfam" id="PF22725"/>
    </source>
</evidence>
<proteinExistence type="inferred from homology"/>
<dbReference type="Pfam" id="PF01408">
    <property type="entry name" value="GFO_IDH_MocA"/>
    <property type="match status" value="1"/>
</dbReference>
<dbReference type="EC" id="1.1.1.179" evidence="3"/>
<accession>A0A8J2SZW0</accession>
<organism evidence="8 9">
    <name type="scientific">Pelagomonas calceolata</name>
    <dbReference type="NCBI Taxonomy" id="35677"/>
    <lineage>
        <taxon>Eukaryota</taxon>
        <taxon>Sar</taxon>
        <taxon>Stramenopiles</taxon>
        <taxon>Ochrophyta</taxon>
        <taxon>Pelagophyceae</taxon>
        <taxon>Pelagomonadales</taxon>
        <taxon>Pelagomonadaceae</taxon>
        <taxon>Pelagomonas</taxon>
    </lineage>
</organism>